<gene>
    <name evidence="1" type="ORF">E2C01_054442</name>
</gene>
<keyword evidence="2" id="KW-1185">Reference proteome</keyword>
<reference evidence="1 2" key="1">
    <citation type="submission" date="2019-05" db="EMBL/GenBank/DDBJ databases">
        <title>Another draft genome of Portunus trituberculatus and its Hox gene families provides insights of decapod evolution.</title>
        <authorList>
            <person name="Jeong J.-H."/>
            <person name="Song I."/>
            <person name="Kim S."/>
            <person name="Choi T."/>
            <person name="Kim D."/>
            <person name="Ryu S."/>
            <person name="Kim W."/>
        </authorList>
    </citation>
    <scope>NUCLEOTIDE SEQUENCE [LARGE SCALE GENOMIC DNA]</scope>
    <source>
        <tissue evidence="1">Muscle</tissue>
    </source>
</reference>
<evidence type="ECO:0000313" key="1">
    <source>
        <dbReference type="EMBL" id="MPC60398.1"/>
    </source>
</evidence>
<protein>
    <submittedName>
        <fullName evidence="1">Uncharacterized protein</fullName>
    </submittedName>
</protein>
<dbReference type="Proteomes" id="UP000324222">
    <property type="component" value="Unassembled WGS sequence"/>
</dbReference>
<name>A0A5B7GTP5_PORTR</name>
<sequence>MMCARRCGAGRWCPWGGAGHPVHRSPAPAVPEAGRCVTTVGMLPSPCGSRGPSQHTDTLGPHSQLCFRHHYFTKTLVQDTQTYVGVKIVKTVAINLLTSIDLC</sequence>
<organism evidence="1 2">
    <name type="scientific">Portunus trituberculatus</name>
    <name type="common">Swimming crab</name>
    <name type="synonym">Neptunus trituberculatus</name>
    <dbReference type="NCBI Taxonomy" id="210409"/>
    <lineage>
        <taxon>Eukaryota</taxon>
        <taxon>Metazoa</taxon>
        <taxon>Ecdysozoa</taxon>
        <taxon>Arthropoda</taxon>
        <taxon>Crustacea</taxon>
        <taxon>Multicrustacea</taxon>
        <taxon>Malacostraca</taxon>
        <taxon>Eumalacostraca</taxon>
        <taxon>Eucarida</taxon>
        <taxon>Decapoda</taxon>
        <taxon>Pleocyemata</taxon>
        <taxon>Brachyura</taxon>
        <taxon>Eubrachyura</taxon>
        <taxon>Portunoidea</taxon>
        <taxon>Portunidae</taxon>
        <taxon>Portuninae</taxon>
        <taxon>Portunus</taxon>
    </lineage>
</organism>
<accession>A0A5B7GTP5</accession>
<evidence type="ECO:0000313" key="2">
    <source>
        <dbReference type="Proteomes" id="UP000324222"/>
    </source>
</evidence>
<dbReference type="AlphaFoldDB" id="A0A5B7GTP5"/>
<comment type="caution">
    <text evidence="1">The sequence shown here is derived from an EMBL/GenBank/DDBJ whole genome shotgun (WGS) entry which is preliminary data.</text>
</comment>
<proteinExistence type="predicted"/>
<dbReference type="EMBL" id="VSRR010017479">
    <property type="protein sequence ID" value="MPC60398.1"/>
    <property type="molecule type" value="Genomic_DNA"/>
</dbReference>